<dbReference type="Pfam" id="PF01416">
    <property type="entry name" value="PseudoU_synth_1"/>
    <property type="match status" value="2"/>
</dbReference>
<dbReference type="Proteomes" id="UP001207918">
    <property type="component" value="Unassembled WGS sequence"/>
</dbReference>
<protein>
    <recommendedName>
        <fullName evidence="4">tRNA pseudouridine synthase A</fullName>
        <ecNumber evidence="4">5.4.99.12</ecNumber>
    </recommendedName>
    <alternativeName>
        <fullName evidence="4">tRNA pseudouridine(38-40) synthase</fullName>
    </alternativeName>
    <alternativeName>
        <fullName evidence="4">tRNA pseudouridylate synthase I</fullName>
    </alternativeName>
    <alternativeName>
        <fullName evidence="4">tRNA-uridine isomerase I</fullName>
    </alternativeName>
</protein>
<comment type="caution">
    <text evidence="4">Lacks conserved residue(s) required for the propagation of feature annotation.</text>
</comment>
<keyword evidence="2 4" id="KW-0819">tRNA processing</keyword>
<proteinExistence type="inferred from homology"/>
<dbReference type="InterPro" id="IPR020094">
    <property type="entry name" value="TruA/RsuA/RluB/E/F_N"/>
</dbReference>
<dbReference type="InterPro" id="IPR020097">
    <property type="entry name" value="PsdUridine_synth_TruA_a/b_dom"/>
</dbReference>
<evidence type="ECO:0000259" key="6">
    <source>
        <dbReference type="Pfam" id="PF01416"/>
    </source>
</evidence>
<dbReference type="RefSeq" id="WP_265764485.1">
    <property type="nucleotide sequence ID" value="NZ_JAGGJA010000002.1"/>
</dbReference>
<dbReference type="InterPro" id="IPR020095">
    <property type="entry name" value="PsdUridine_synth_TruA_C"/>
</dbReference>
<dbReference type="EC" id="5.4.99.12" evidence="4"/>
<feature type="active site" description="Nucleophile" evidence="4">
    <location>
        <position position="52"/>
    </location>
</feature>
<dbReference type="PANTHER" id="PTHR11142:SF0">
    <property type="entry name" value="TRNA PSEUDOURIDINE SYNTHASE-LIKE 1"/>
    <property type="match status" value="1"/>
</dbReference>
<accession>A0ABT3PIQ1</accession>
<dbReference type="GO" id="GO:0160147">
    <property type="term" value="F:tRNA pseudouridine(38-40) synthase activity"/>
    <property type="evidence" value="ECO:0007669"/>
    <property type="project" value="UniProtKB-EC"/>
</dbReference>
<feature type="domain" description="Pseudouridine synthase I TruA alpha/beta" evidence="6">
    <location>
        <begin position="7"/>
        <end position="104"/>
    </location>
</feature>
<comment type="subunit">
    <text evidence="4">Homodimer.</text>
</comment>
<dbReference type="CDD" id="cd02570">
    <property type="entry name" value="PseudoU_synth_EcTruA"/>
    <property type="match status" value="1"/>
</dbReference>
<sequence length="245" mass="27920">MPRYKMSVEYNGAAYCGWQKQPNAVTVEGEIEAALQRILGEPVDIIGQGRTDSGVHAEGQTAHFDMPTSLDCDQLQYALLGVLPHDIAVWELQQVSDDFHARFDATSRQYRYQIARRPRPLLKDTSILVLQDLDLEVMTHCAQLIEGTHNFDSFTKPDNQNPNSKCDVRQSRFEQLDDMLIYRIEANRFVRHLVRRLAGTILEVGKGKRSVAEFEDMIQEPSKNKHGHGAAAKGLILEKVRYRKK</sequence>
<evidence type="ECO:0000256" key="5">
    <source>
        <dbReference type="RuleBase" id="RU003792"/>
    </source>
</evidence>
<organism evidence="7 8">
    <name type="scientific">Fodinibius salsisoli</name>
    <dbReference type="NCBI Taxonomy" id="2820877"/>
    <lineage>
        <taxon>Bacteria</taxon>
        <taxon>Pseudomonadati</taxon>
        <taxon>Balneolota</taxon>
        <taxon>Balneolia</taxon>
        <taxon>Balneolales</taxon>
        <taxon>Balneolaceae</taxon>
        <taxon>Fodinibius</taxon>
    </lineage>
</organism>
<keyword evidence="8" id="KW-1185">Reference proteome</keyword>
<feature type="domain" description="Pseudouridine synthase I TruA alpha/beta" evidence="6">
    <location>
        <begin position="142"/>
        <end position="242"/>
    </location>
</feature>
<dbReference type="PANTHER" id="PTHR11142">
    <property type="entry name" value="PSEUDOURIDYLATE SYNTHASE"/>
    <property type="match status" value="1"/>
</dbReference>
<dbReference type="Gene3D" id="3.30.70.580">
    <property type="entry name" value="Pseudouridine synthase I, catalytic domain, N-terminal subdomain"/>
    <property type="match status" value="1"/>
</dbReference>
<reference evidence="7 8" key="1">
    <citation type="submission" date="2021-03" db="EMBL/GenBank/DDBJ databases">
        <title>Aliifodinibius sp. nov., a new bacterium isolated from saline soil.</title>
        <authorList>
            <person name="Galisteo C."/>
            <person name="De La Haba R."/>
            <person name="Sanchez-Porro C."/>
            <person name="Ventosa A."/>
        </authorList>
    </citation>
    <scope>NUCLEOTIDE SEQUENCE [LARGE SCALE GENOMIC DNA]</scope>
    <source>
        <strain evidence="7 8">1BSP15-2V2</strain>
    </source>
</reference>
<dbReference type="InterPro" id="IPR001406">
    <property type="entry name" value="PsdUridine_synth_TruA"/>
</dbReference>
<evidence type="ECO:0000256" key="4">
    <source>
        <dbReference type="HAMAP-Rule" id="MF_00171"/>
    </source>
</evidence>
<dbReference type="EMBL" id="JAGGJA010000002">
    <property type="protein sequence ID" value="MCW9705816.1"/>
    <property type="molecule type" value="Genomic_DNA"/>
</dbReference>
<name>A0ABT3PIQ1_9BACT</name>
<dbReference type="PIRSF" id="PIRSF001430">
    <property type="entry name" value="tRNA_psdUrid_synth"/>
    <property type="match status" value="1"/>
</dbReference>
<dbReference type="SUPFAM" id="SSF55120">
    <property type="entry name" value="Pseudouridine synthase"/>
    <property type="match status" value="1"/>
</dbReference>
<dbReference type="HAMAP" id="MF_00171">
    <property type="entry name" value="TruA"/>
    <property type="match status" value="1"/>
</dbReference>
<comment type="catalytic activity">
    <reaction evidence="4 5">
        <text>uridine(38/39/40) in tRNA = pseudouridine(38/39/40) in tRNA</text>
        <dbReference type="Rhea" id="RHEA:22376"/>
        <dbReference type="Rhea" id="RHEA-COMP:10085"/>
        <dbReference type="Rhea" id="RHEA-COMP:10087"/>
        <dbReference type="ChEBI" id="CHEBI:65314"/>
        <dbReference type="ChEBI" id="CHEBI:65315"/>
        <dbReference type="EC" id="5.4.99.12"/>
    </reaction>
</comment>
<dbReference type="InterPro" id="IPR020103">
    <property type="entry name" value="PsdUridine_synth_cat_dom_sf"/>
</dbReference>
<feature type="binding site" evidence="4">
    <location>
        <position position="110"/>
    </location>
    <ligand>
        <name>substrate</name>
    </ligand>
</feature>
<evidence type="ECO:0000256" key="1">
    <source>
        <dbReference type="ARBA" id="ARBA00009375"/>
    </source>
</evidence>
<evidence type="ECO:0000256" key="3">
    <source>
        <dbReference type="ARBA" id="ARBA00023235"/>
    </source>
</evidence>
<gene>
    <name evidence="4 7" type="primary">truA</name>
    <name evidence="7" type="ORF">J6I44_03080</name>
</gene>
<comment type="function">
    <text evidence="4">Formation of pseudouridine at positions 38, 39 and 40 in the anticodon stem and loop of transfer RNAs.</text>
</comment>
<keyword evidence="3 4" id="KW-0413">Isomerase</keyword>
<dbReference type="Gene3D" id="3.30.70.660">
    <property type="entry name" value="Pseudouridine synthase I, catalytic domain, C-terminal subdomain"/>
    <property type="match status" value="1"/>
</dbReference>
<evidence type="ECO:0000313" key="7">
    <source>
        <dbReference type="EMBL" id="MCW9705816.1"/>
    </source>
</evidence>
<comment type="caution">
    <text evidence="7">The sequence shown here is derived from an EMBL/GenBank/DDBJ whole genome shotgun (WGS) entry which is preliminary data.</text>
</comment>
<evidence type="ECO:0000256" key="2">
    <source>
        <dbReference type="ARBA" id="ARBA00022694"/>
    </source>
</evidence>
<comment type="similarity">
    <text evidence="1 4 5">Belongs to the tRNA pseudouridine synthase TruA family.</text>
</comment>
<evidence type="ECO:0000313" key="8">
    <source>
        <dbReference type="Proteomes" id="UP001207918"/>
    </source>
</evidence>
<dbReference type="NCBIfam" id="TIGR00071">
    <property type="entry name" value="hisT_truA"/>
    <property type="match status" value="1"/>
</dbReference>